<dbReference type="EMBL" id="CP027666">
    <property type="protein sequence ID" value="AVO35788.1"/>
    <property type="molecule type" value="Genomic_DNA"/>
</dbReference>
<dbReference type="KEGG" id="otk:C6570_17360"/>
<keyword evidence="2" id="KW-1185">Reference proteome</keyword>
<sequence>MLTLFALVKDDADAITNDTLVRDLQHKLALAKEFEITTETLVFPRVTEVVMTKGNWSVRLEIRPESSMTLSVKEVQKILGKKAQLPPDFLSYNKEIAVGFGGDPQKEHTNEIIFIGEFLRENYPGVVIFDQYNQDVW</sequence>
<dbReference type="RefSeq" id="WP_106704333.1">
    <property type="nucleotide sequence ID" value="NZ_CP027666.1"/>
</dbReference>
<organism evidence="1 2">
    <name type="scientific">Ottowia oryzae</name>
    <dbReference type="NCBI Taxonomy" id="2109914"/>
    <lineage>
        <taxon>Bacteria</taxon>
        <taxon>Pseudomonadati</taxon>
        <taxon>Pseudomonadota</taxon>
        <taxon>Betaproteobacteria</taxon>
        <taxon>Burkholderiales</taxon>
        <taxon>Comamonadaceae</taxon>
        <taxon>Ottowia</taxon>
    </lineage>
</organism>
<protein>
    <submittedName>
        <fullName evidence="1">Uncharacterized protein</fullName>
    </submittedName>
</protein>
<dbReference type="OrthoDB" id="8906371at2"/>
<dbReference type="Proteomes" id="UP000239709">
    <property type="component" value="Chromosome"/>
</dbReference>
<proteinExistence type="predicted"/>
<evidence type="ECO:0000313" key="2">
    <source>
        <dbReference type="Proteomes" id="UP000239709"/>
    </source>
</evidence>
<dbReference type="AlphaFoldDB" id="A0A2S0MIT0"/>
<gene>
    <name evidence="1" type="ORF">C6570_17360</name>
</gene>
<reference evidence="1 2" key="1">
    <citation type="submission" date="2018-03" db="EMBL/GenBank/DDBJ databases">
        <title>Genome sequencing of Ottowia sp.</title>
        <authorList>
            <person name="Kim S.-J."/>
            <person name="Heo J."/>
            <person name="Kwon S.-W."/>
        </authorList>
    </citation>
    <scope>NUCLEOTIDE SEQUENCE [LARGE SCALE GENOMIC DNA]</scope>
    <source>
        <strain evidence="1 2">KADR8-3</strain>
    </source>
</reference>
<accession>A0A2S0MIT0</accession>
<name>A0A2S0MIT0_9BURK</name>
<evidence type="ECO:0000313" key="1">
    <source>
        <dbReference type="EMBL" id="AVO35788.1"/>
    </source>
</evidence>